<reference evidence="3" key="1">
    <citation type="journal article" date="2019" name="Int. J. Syst. Evol. Microbiol.">
        <title>The Global Catalogue of Microorganisms (GCM) 10K type strain sequencing project: providing services to taxonomists for standard genome sequencing and annotation.</title>
        <authorList>
            <consortium name="The Broad Institute Genomics Platform"/>
            <consortium name="The Broad Institute Genome Sequencing Center for Infectious Disease"/>
            <person name="Wu L."/>
            <person name="Ma J."/>
        </authorList>
    </citation>
    <scope>NUCLEOTIDE SEQUENCE [LARGE SCALE GENOMIC DNA]</scope>
    <source>
        <strain evidence="3">CECT 7806</strain>
    </source>
</reference>
<sequence>MFEGEARKVALNMKTTADVRERLETAAQVSGRSLTHEVEHRIQSSLDQEYLLRATFGAGFQAEMFRRLAYVVRDARKFCREHKFSEVETRKVIAAACNRVISVYCWAGGPLPQESHQSVHGKPLPVSKRKPEHIGVELADSAMMFDDDQAWEELDRRIANHWTGNGRTDDWVAECGEQGNPPGTTPLKDIMVR</sequence>
<evidence type="ECO:0000313" key="2">
    <source>
        <dbReference type="EMBL" id="MDN3569274.1"/>
    </source>
</evidence>
<protein>
    <submittedName>
        <fullName evidence="2">TraY domain-containing protein</fullName>
    </submittedName>
</protein>
<feature type="region of interest" description="Disordered" evidence="1">
    <location>
        <begin position="169"/>
        <end position="193"/>
    </location>
</feature>
<dbReference type="SUPFAM" id="SSF47598">
    <property type="entry name" value="Ribbon-helix-helix"/>
    <property type="match status" value="1"/>
</dbReference>
<dbReference type="Gene3D" id="1.10.1220.10">
    <property type="entry name" value="Met repressor-like"/>
    <property type="match status" value="1"/>
</dbReference>
<gene>
    <name evidence="2" type="ORF">QWZ18_01385</name>
</gene>
<dbReference type="InterPro" id="IPR013321">
    <property type="entry name" value="Arc_rbn_hlx_hlx"/>
</dbReference>
<dbReference type="Proteomes" id="UP001244297">
    <property type="component" value="Unassembled WGS sequence"/>
</dbReference>
<keyword evidence="3" id="KW-1185">Reference proteome</keyword>
<proteinExistence type="predicted"/>
<comment type="caution">
    <text evidence="2">The sequence shown here is derived from an EMBL/GenBank/DDBJ whole genome shotgun (WGS) entry which is preliminary data.</text>
</comment>
<dbReference type="InterPro" id="IPR010985">
    <property type="entry name" value="Ribbon_hlx_hlx"/>
</dbReference>
<dbReference type="EMBL" id="JAUFPT010000002">
    <property type="protein sequence ID" value="MDN3569274.1"/>
    <property type="molecule type" value="Genomic_DNA"/>
</dbReference>
<dbReference type="RefSeq" id="WP_238292357.1">
    <property type="nucleotide sequence ID" value="NZ_BPQS01000053.1"/>
</dbReference>
<evidence type="ECO:0000313" key="3">
    <source>
        <dbReference type="Proteomes" id="UP001244297"/>
    </source>
</evidence>
<organism evidence="2 3">
    <name type="scientific">Methylobacterium longum</name>
    <dbReference type="NCBI Taxonomy" id="767694"/>
    <lineage>
        <taxon>Bacteria</taxon>
        <taxon>Pseudomonadati</taxon>
        <taxon>Pseudomonadota</taxon>
        <taxon>Alphaproteobacteria</taxon>
        <taxon>Hyphomicrobiales</taxon>
        <taxon>Methylobacteriaceae</taxon>
        <taxon>Methylobacterium</taxon>
    </lineage>
</organism>
<accession>A0ABT8AHI8</accession>
<evidence type="ECO:0000256" key="1">
    <source>
        <dbReference type="SAM" id="MobiDB-lite"/>
    </source>
</evidence>
<name>A0ABT8AHI8_9HYPH</name>